<dbReference type="Proteomes" id="UP000717634">
    <property type="component" value="Unassembled WGS sequence"/>
</dbReference>
<protein>
    <submittedName>
        <fullName evidence="1">Uncharacterized protein</fullName>
    </submittedName>
</protein>
<proteinExistence type="predicted"/>
<reference evidence="1 2" key="1">
    <citation type="submission" date="2020-03" db="EMBL/GenBank/DDBJ databases">
        <title>Genomic Encyclopedia of Type Strains, Phase IV (KMG-V): Genome sequencing to study the core and pangenomes of soil and plant-associated prokaryotes.</title>
        <authorList>
            <person name="Whitman W."/>
        </authorList>
    </citation>
    <scope>NUCLEOTIDE SEQUENCE [LARGE SCALE GENOMIC DNA]</scope>
    <source>
        <strain evidence="1 2">1B</strain>
    </source>
</reference>
<evidence type="ECO:0000313" key="1">
    <source>
        <dbReference type="EMBL" id="NKI89606.1"/>
    </source>
</evidence>
<dbReference type="EMBL" id="JAAVTK010000005">
    <property type="protein sequence ID" value="NKI89606.1"/>
    <property type="molecule type" value="Genomic_DNA"/>
</dbReference>
<keyword evidence="2" id="KW-1185">Reference proteome</keyword>
<evidence type="ECO:0000313" key="2">
    <source>
        <dbReference type="Proteomes" id="UP000717634"/>
    </source>
</evidence>
<organism evidence="1 2">
    <name type="scientific">Hymenobacter artigasi</name>
    <dbReference type="NCBI Taxonomy" id="2719616"/>
    <lineage>
        <taxon>Bacteria</taxon>
        <taxon>Pseudomonadati</taxon>
        <taxon>Bacteroidota</taxon>
        <taxon>Cytophagia</taxon>
        <taxon>Cytophagales</taxon>
        <taxon>Hymenobacteraceae</taxon>
        <taxon>Hymenobacter</taxon>
    </lineage>
</organism>
<gene>
    <name evidence="1" type="ORF">HBN54_002204</name>
</gene>
<accession>A0ABX1HKT9</accession>
<comment type="caution">
    <text evidence="1">The sequence shown here is derived from an EMBL/GenBank/DDBJ whole genome shotgun (WGS) entry which is preliminary data.</text>
</comment>
<name>A0ABX1HKT9_9BACT</name>
<sequence length="30" mass="3254">MRRRCGGRLGSRSPFALAVSGLPVKELEPI</sequence>